<organism evidence="2 3">
    <name type="scientific">Ranatra chinensis</name>
    <dbReference type="NCBI Taxonomy" id="642074"/>
    <lineage>
        <taxon>Eukaryota</taxon>
        <taxon>Metazoa</taxon>
        <taxon>Ecdysozoa</taxon>
        <taxon>Arthropoda</taxon>
        <taxon>Hexapoda</taxon>
        <taxon>Insecta</taxon>
        <taxon>Pterygota</taxon>
        <taxon>Neoptera</taxon>
        <taxon>Paraneoptera</taxon>
        <taxon>Hemiptera</taxon>
        <taxon>Heteroptera</taxon>
        <taxon>Panheteroptera</taxon>
        <taxon>Nepomorpha</taxon>
        <taxon>Nepidae</taxon>
        <taxon>Ranatrinae</taxon>
        <taxon>Ranatra</taxon>
    </lineage>
</organism>
<name>A0ABD0ZB04_9HEMI</name>
<evidence type="ECO:0000313" key="3">
    <source>
        <dbReference type="Proteomes" id="UP001558652"/>
    </source>
</evidence>
<evidence type="ECO:0000256" key="1">
    <source>
        <dbReference type="SAM" id="MobiDB-lite"/>
    </source>
</evidence>
<dbReference type="EMBL" id="JBFDAA010000002">
    <property type="protein sequence ID" value="KAL1139438.1"/>
    <property type="molecule type" value="Genomic_DNA"/>
</dbReference>
<gene>
    <name evidence="2" type="ORF">AAG570_006422</name>
</gene>
<accession>A0ABD0ZB04</accession>
<evidence type="ECO:0000313" key="2">
    <source>
        <dbReference type="EMBL" id="KAL1139438.1"/>
    </source>
</evidence>
<feature type="region of interest" description="Disordered" evidence="1">
    <location>
        <begin position="87"/>
        <end position="117"/>
    </location>
</feature>
<dbReference type="AlphaFoldDB" id="A0ABD0ZB04"/>
<dbReference type="Proteomes" id="UP001558652">
    <property type="component" value="Unassembled WGS sequence"/>
</dbReference>
<protein>
    <recommendedName>
        <fullName evidence="4">Ribosomal protein S14</fullName>
    </recommendedName>
</protein>
<proteinExistence type="predicted"/>
<evidence type="ECO:0008006" key="4">
    <source>
        <dbReference type="Google" id="ProtNLM"/>
    </source>
</evidence>
<comment type="caution">
    <text evidence="2">The sequence shown here is derived from an EMBL/GenBank/DDBJ whole genome shotgun (WGS) entry which is preliminary data.</text>
</comment>
<keyword evidence="3" id="KW-1185">Reference proteome</keyword>
<sequence length="161" mass="16934">MGNYVTRIYGVVCNLAFSPCTGGQLALAVDGSRAGPLGLSSLRQTKLRIEKNIIIVCAFSQLHKDPVSVEELGHRVSARINGCGRLGDAKQSAPRGAPTPALGAAKVGGAPQKGTSRLPIKRAAATSLHPPLRSYDAVRLFTENPIGLRSTGPDIRAIARR</sequence>
<reference evidence="2 3" key="1">
    <citation type="submission" date="2024-07" db="EMBL/GenBank/DDBJ databases">
        <title>Chromosome-level genome assembly of the water stick insect Ranatra chinensis (Heteroptera: Nepidae).</title>
        <authorList>
            <person name="Liu X."/>
        </authorList>
    </citation>
    <scope>NUCLEOTIDE SEQUENCE [LARGE SCALE GENOMIC DNA]</scope>
    <source>
        <strain evidence="2">Cailab_2021Rc</strain>
        <tissue evidence="2">Muscle</tissue>
    </source>
</reference>